<dbReference type="EMBL" id="JAODUO010000863">
    <property type="protein sequence ID" value="KAK2173619.1"/>
    <property type="molecule type" value="Genomic_DNA"/>
</dbReference>
<dbReference type="GO" id="GO:0016740">
    <property type="term" value="F:transferase activity"/>
    <property type="evidence" value="ECO:0007669"/>
    <property type="project" value="UniProtKB-KW"/>
</dbReference>
<evidence type="ECO:0000313" key="5">
    <source>
        <dbReference type="Proteomes" id="UP001209878"/>
    </source>
</evidence>
<comment type="caution">
    <text evidence="4">The sequence shown here is derived from an EMBL/GenBank/DDBJ whole genome shotgun (WGS) entry which is preliminary data.</text>
</comment>
<accession>A0AAD9NNH8</accession>
<sequence length="169" mass="18440">MDHVSITGSPLDIVHMTKLVTSPSSGAIVTFIGITRDNFEGKKVVQLEYEAYQPMAELQLKKICVEVRSKWPSVEHMAIAHRTGLVPVTEASVIIAISSPHRGAALEGAQFAIDQLKASVPIWKKVSHPALVVLLEVRQTNCIVPLSGPTDQLFSATDQLPYFVLSLNN</sequence>
<keyword evidence="5" id="KW-1185">Reference proteome</keyword>
<evidence type="ECO:0000313" key="4">
    <source>
        <dbReference type="EMBL" id="KAK2173619.1"/>
    </source>
</evidence>
<dbReference type="AlphaFoldDB" id="A0AAD9NNH8"/>
<dbReference type="PANTHER" id="PTHR23404">
    <property type="entry name" value="MOLYBDOPTERIN SYNTHASE RELATED"/>
    <property type="match status" value="1"/>
</dbReference>
<dbReference type="Gene3D" id="3.90.1170.40">
    <property type="entry name" value="Molybdopterin biosynthesis MoaE subunit"/>
    <property type="match status" value="1"/>
</dbReference>
<protein>
    <recommendedName>
        <fullName evidence="6">Molybdopterin synthase catalytic subunit</fullName>
    </recommendedName>
</protein>
<keyword evidence="1" id="KW-0963">Cytoplasm</keyword>
<reference evidence="4" key="1">
    <citation type="journal article" date="2023" name="Mol. Biol. Evol.">
        <title>Third-Generation Sequencing Reveals the Adaptive Role of the Epigenome in Three Deep-Sea Polychaetes.</title>
        <authorList>
            <person name="Perez M."/>
            <person name="Aroh O."/>
            <person name="Sun Y."/>
            <person name="Lan Y."/>
            <person name="Juniper S.K."/>
            <person name="Young C.R."/>
            <person name="Angers B."/>
            <person name="Qian P.Y."/>
        </authorList>
    </citation>
    <scope>NUCLEOTIDE SEQUENCE</scope>
    <source>
        <strain evidence="4">R07B-5</strain>
    </source>
</reference>
<evidence type="ECO:0000256" key="3">
    <source>
        <dbReference type="ARBA" id="ARBA00023150"/>
    </source>
</evidence>
<evidence type="ECO:0008006" key="6">
    <source>
        <dbReference type="Google" id="ProtNLM"/>
    </source>
</evidence>
<evidence type="ECO:0000256" key="2">
    <source>
        <dbReference type="ARBA" id="ARBA00022679"/>
    </source>
</evidence>
<dbReference type="FunFam" id="3.90.1170.40:FF:000002">
    <property type="entry name" value="Molybdopterin synthase catalytic subunit"/>
    <property type="match status" value="1"/>
</dbReference>
<dbReference type="Proteomes" id="UP001209878">
    <property type="component" value="Unassembled WGS sequence"/>
</dbReference>
<dbReference type="SUPFAM" id="SSF54690">
    <property type="entry name" value="Molybdopterin synthase subunit MoaE"/>
    <property type="match status" value="1"/>
</dbReference>
<evidence type="ECO:0000256" key="1">
    <source>
        <dbReference type="ARBA" id="ARBA00022490"/>
    </source>
</evidence>
<proteinExistence type="predicted"/>
<dbReference type="GO" id="GO:0006777">
    <property type="term" value="P:Mo-molybdopterin cofactor biosynthetic process"/>
    <property type="evidence" value="ECO:0007669"/>
    <property type="project" value="UniProtKB-KW"/>
</dbReference>
<name>A0AAD9NNH8_RIDPI</name>
<keyword evidence="2" id="KW-0808">Transferase</keyword>
<dbReference type="Pfam" id="PF02391">
    <property type="entry name" value="MoaE"/>
    <property type="match status" value="1"/>
</dbReference>
<dbReference type="InterPro" id="IPR003448">
    <property type="entry name" value="Mopterin_biosynth_MoaE"/>
</dbReference>
<organism evidence="4 5">
    <name type="scientific">Ridgeia piscesae</name>
    <name type="common">Tubeworm</name>
    <dbReference type="NCBI Taxonomy" id="27915"/>
    <lineage>
        <taxon>Eukaryota</taxon>
        <taxon>Metazoa</taxon>
        <taxon>Spiralia</taxon>
        <taxon>Lophotrochozoa</taxon>
        <taxon>Annelida</taxon>
        <taxon>Polychaeta</taxon>
        <taxon>Sedentaria</taxon>
        <taxon>Canalipalpata</taxon>
        <taxon>Sabellida</taxon>
        <taxon>Siboglinidae</taxon>
        <taxon>Ridgeia</taxon>
    </lineage>
</organism>
<keyword evidence="3" id="KW-0501">Molybdenum cofactor biosynthesis</keyword>
<dbReference type="InterPro" id="IPR036563">
    <property type="entry name" value="MoaE_sf"/>
</dbReference>
<dbReference type="CDD" id="cd00756">
    <property type="entry name" value="MoaE"/>
    <property type="match status" value="1"/>
</dbReference>
<gene>
    <name evidence="4" type="ORF">NP493_863g01067</name>
</gene>